<evidence type="ECO:0000313" key="6">
    <source>
        <dbReference type="EMBL" id="RAX41096.1"/>
    </source>
</evidence>
<name>A0A329YCB7_RHITR</name>
<reference evidence="6 7" key="1">
    <citation type="submission" date="2018-06" db="EMBL/GenBank/DDBJ databases">
        <title>Whole Genome Sequence of an efficient microsymbiont, Rhizobium tropici.</title>
        <authorList>
            <person name="Srinivasan R."/>
            <person name="Singh H.V."/>
            <person name="Srivastava R."/>
            <person name="Kumari B."/>
            <person name="Radhakrishna A."/>
        </authorList>
    </citation>
    <scope>NUCLEOTIDE SEQUENCE [LARGE SCALE GENOMIC DNA]</scope>
    <source>
        <strain evidence="6 7">IGFRI Rhizo-19</strain>
    </source>
</reference>
<evidence type="ECO:0000256" key="1">
    <source>
        <dbReference type="ARBA" id="ARBA00023015"/>
    </source>
</evidence>
<dbReference type="PANTHER" id="PTHR30055:SF234">
    <property type="entry name" value="HTH-TYPE TRANSCRIPTIONAL REGULATOR BETI"/>
    <property type="match status" value="1"/>
</dbReference>
<comment type="caution">
    <text evidence="6">The sequence shown here is derived from an EMBL/GenBank/DDBJ whole genome shotgun (WGS) entry which is preliminary data.</text>
</comment>
<dbReference type="SUPFAM" id="SSF46689">
    <property type="entry name" value="Homeodomain-like"/>
    <property type="match status" value="1"/>
</dbReference>
<dbReference type="Pfam" id="PF17918">
    <property type="entry name" value="TetR_C_15"/>
    <property type="match status" value="1"/>
</dbReference>
<gene>
    <name evidence="6" type="ORF">DQ393_13310</name>
</gene>
<feature type="DNA-binding region" description="H-T-H motif" evidence="4">
    <location>
        <begin position="42"/>
        <end position="61"/>
    </location>
</feature>
<evidence type="ECO:0000259" key="5">
    <source>
        <dbReference type="PROSITE" id="PS50977"/>
    </source>
</evidence>
<dbReference type="InterPro" id="IPR050109">
    <property type="entry name" value="HTH-type_TetR-like_transc_reg"/>
</dbReference>
<dbReference type="InterPro" id="IPR023772">
    <property type="entry name" value="DNA-bd_HTH_TetR-type_CS"/>
</dbReference>
<dbReference type="Pfam" id="PF00440">
    <property type="entry name" value="TetR_N"/>
    <property type="match status" value="1"/>
</dbReference>
<dbReference type="OrthoDB" id="9808189at2"/>
<dbReference type="InterPro" id="IPR001647">
    <property type="entry name" value="HTH_TetR"/>
</dbReference>
<sequence>MVRKPKLSPRKQTVQARSAVTVEIIVEAAARILEERGLEGYTTNAVADRAGVSIGSLYQYFPNKDAITIALIHRETADLFADIERASSEDDWRNALALMTDAGVAHQLRRPALARLLDIEEDRLPNHAREKSVIDVIHPALTSVLQKANPKTDIDLETLAFDVMAITRGMTDMAGIRRELDGVALRARTRKAVFGYLGLTPPKA</sequence>
<dbReference type="Proteomes" id="UP000251205">
    <property type="component" value="Unassembled WGS sequence"/>
</dbReference>
<dbReference type="RefSeq" id="WP_112342254.1">
    <property type="nucleotide sequence ID" value="NZ_QMKK01000034.1"/>
</dbReference>
<dbReference type="GO" id="GO:0003700">
    <property type="term" value="F:DNA-binding transcription factor activity"/>
    <property type="evidence" value="ECO:0007669"/>
    <property type="project" value="TreeGrafter"/>
</dbReference>
<dbReference type="EMBL" id="QMKK01000034">
    <property type="protein sequence ID" value="RAX41096.1"/>
    <property type="molecule type" value="Genomic_DNA"/>
</dbReference>
<dbReference type="AlphaFoldDB" id="A0A329YCB7"/>
<organism evidence="6 7">
    <name type="scientific">Rhizobium tropici</name>
    <dbReference type="NCBI Taxonomy" id="398"/>
    <lineage>
        <taxon>Bacteria</taxon>
        <taxon>Pseudomonadati</taxon>
        <taxon>Pseudomonadota</taxon>
        <taxon>Alphaproteobacteria</taxon>
        <taxon>Hyphomicrobiales</taxon>
        <taxon>Rhizobiaceae</taxon>
        <taxon>Rhizobium/Agrobacterium group</taxon>
        <taxon>Rhizobium</taxon>
    </lineage>
</organism>
<feature type="domain" description="HTH tetR-type" evidence="5">
    <location>
        <begin position="19"/>
        <end position="79"/>
    </location>
</feature>
<keyword evidence="1" id="KW-0805">Transcription regulation</keyword>
<dbReference type="Gene3D" id="1.10.357.10">
    <property type="entry name" value="Tetracycline Repressor, domain 2"/>
    <property type="match status" value="1"/>
</dbReference>
<evidence type="ECO:0000313" key="7">
    <source>
        <dbReference type="Proteomes" id="UP000251205"/>
    </source>
</evidence>
<dbReference type="PANTHER" id="PTHR30055">
    <property type="entry name" value="HTH-TYPE TRANSCRIPTIONAL REGULATOR RUTR"/>
    <property type="match status" value="1"/>
</dbReference>
<dbReference type="PRINTS" id="PR00455">
    <property type="entry name" value="HTHTETR"/>
</dbReference>
<dbReference type="InterPro" id="IPR041669">
    <property type="entry name" value="TetR_C_15"/>
</dbReference>
<proteinExistence type="predicted"/>
<dbReference type="PROSITE" id="PS01081">
    <property type="entry name" value="HTH_TETR_1"/>
    <property type="match status" value="1"/>
</dbReference>
<evidence type="ECO:0000256" key="2">
    <source>
        <dbReference type="ARBA" id="ARBA00023125"/>
    </source>
</evidence>
<dbReference type="InterPro" id="IPR009057">
    <property type="entry name" value="Homeodomain-like_sf"/>
</dbReference>
<protein>
    <submittedName>
        <fullName evidence="6">TetR/AcrR family transcriptional regulator</fullName>
    </submittedName>
</protein>
<dbReference type="PROSITE" id="PS50977">
    <property type="entry name" value="HTH_TETR_2"/>
    <property type="match status" value="1"/>
</dbReference>
<dbReference type="GO" id="GO:0000976">
    <property type="term" value="F:transcription cis-regulatory region binding"/>
    <property type="evidence" value="ECO:0007669"/>
    <property type="project" value="TreeGrafter"/>
</dbReference>
<evidence type="ECO:0000256" key="3">
    <source>
        <dbReference type="ARBA" id="ARBA00023163"/>
    </source>
</evidence>
<keyword evidence="3" id="KW-0804">Transcription</keyword>
<keyword evidence="2 4" id="KW-0238">DNA-binding</keyword>
<evidence type="ECO:0000256" key="4">
    <source>
        <dbReference type="PROSITE-ProRule" id="PRU00335"/>
    </source>
</evidence>
<accession>A0A329YCB7</accession>